<keyword evidence="3" id="KW-1185">Reference proteome</keyword>
<gene>
    <name evidence="2" type="ORF">HNQ40_001479</name>
</gene>
<proteinExistence type="predicted"/>
<comment type="caution">
    <text evidence="2">The sequence shown here is derived from an EMBL/GenBank/DDBJ whole genome shotgun (WGS) entry which is preliminary data.</text>
</comment>
<dbReference type="SMART" id="SM00028">
    <property type="entry name" value="TPR"/>
    <property type="match status" value="3"/>
</dbReference>
<evidence type="ECO:0000313" key="2">
    <source>
        <dbReference type="EMBL" id="MBB6429673.1"/>
    </source>
</evidence>
<dbReference type="InterPro" id="IPR011990">
    <property type="entry name" value="TPR-like_helical_dom_sf"/>
</dbReference>
<reference evidence="2 3" key="1">
    <citation type="submission" date="2020-08" db="EMBL/GenBank/DDBJ databases">
        <title>Genomic Encyclopedia of Type Strains, Phase IV (KMG-IV): sequencing the most valuable type-strain genomes for metagenomic binning, comparative biology and taxonomic classification.</title>
        <authorList>
            <person name="Goeker M."/>
        </authorList>
    </citation>
    <scope>NUCLEOTIDE SEQUENCE [LARGE SCALE GENOMIC DNA]</scope>
    <source>
        <strain evidence="2 3">DSM 103725</strain>
    </source>
</reference>
<evidence type="ECO:0000313" key="3">
    <source>
        <dbReference type="Proteomes" id="UP000541810"/>
    </source>
</evidence>
<dbReference type="Pfam" id="PF14559">
    <property type="entry name" value="TPR_19"/>
    <property type="match status" value="1"/>
</dbReference>
<accession>A0A7X0H5T9</accession>
<keyword evidence="1" id="KW-0802">TPR repeat</keyword>
<dbReference type="AlphaFoldDB" id="A0A7X0H5T9"/>
<dbReference type="Proteomes" id="UP000541810">
    <property type="component" value="Unassembled WGS sequence"/>
</dbReference>
<dbReference type="Gene3D" id="1.25.40.10">
    <property type="entry name" value="Tetratricopeptide repeat domain"/>
    <property type="match status" value="1"/>
</dbReference>
<evidence type="ECO:0000256" key="1">
    <source>
        <dbReference type="PROSITE-ProRule" id="PRU00339"/>
    </source>
</evidence>
<dbReference type="Pfam" id="PF13181">
    <property type="entry name" value="TPR_8"/>
    <property type="match status" value="1"/>
</dbReference>
<dbReference type="InterPro" id="IPR019734">
    <property type="entry name" value="TPR_rpt"/>
</dbReference>
<sequence length="347" mass="38131">MKRNLLILAAAAALLLLMFGIYRSTLPTSALLSPEEAQTQLEDLAARFSAAIENERDVQPLLEPVDKIVAQQPGLRDGQKLLGQIHAQLGDIQPAYDAFAAALMIDPNEAHLQNLAGTAAMMLDDVTAAETHHRLAAQQSPDDPVLLVPLADVLLKTQRWDEARNILLRVLELDSTLHQPHAALSDVYAGRGEEGDDVRAIDQMEKALSKLPLTAEWAEQRVVYARKLARLFSERDEPMEAIAVLDSLSPEARFSPDVLRETAEYLEANGQVVLAGLQYEMALKARPTEADYAAESALWYLKGGDRGAAQSMMERLESIDPRHMTLEVLRTRFNVESVAPGPGTDAE</sequence>
<dbReference type="PROSITE" id="PS50005">
    <property type="entry name" value="TPR"/>
    <property type="match status" value="1"/>
</dbReference>
<feature type="repeat" description="TPR" evidence="1">
    <location>
        <begin position="76"/>
        <end position="109"/>
    </location>
</feature>
<dbReference type="SUPFAM" id="SSF48452">
    <property type="entry name" value="TPR-like"/>
    <property type="match status" value="2"/>
</dbReference>
<dbReference type="RefSeq" id="WP_184677242.1">
    <property type="nucleotide sequence ID" value="NZ_JACHGY010000001.1"/>
</dbReference>
<organism evidence="2 3">
    <name type="scientific">Algisphaera agarilytica</name>
    <dbReference type="NCBI Taxonomy" id="1385975"/>
    <lineage>
        <taxon>Bacteria</taxon>
        <taxon>Pseudomonadati</taxon>
        <taxon>Planctomycetota</taxon>
        <taxon>Phycisphaerae</taxon>
        <taxon>Phycisphaerales</taxon>
        <taxon>Phycisphaeraceae</taxon>
        <taxon>Algisphaera</taxon>
    </lineage>
</organism>
<name>A0A7X0H5T9_9BACT</name>
<dbReference type="PANTHER" id="PTHR12558">
    <property type="entry name" value="CELL DIVISION CYCLE 16,23,27"/>
    <property type="match status" value="1"/>
</dbReference>
<protein>
    <submittedName>
        <fullName evidence="2">Tetratricopeptide (TPR) repeat protein</fullName>
    </submittedName>
</protein>
<dbReference type="PANTHER" id="PTHR12558:SF13">
    <property type="entry name" value="CELL DIVISION CYCLE PROTEIN 27 HOMOLOG"/>
    <property type="match status" value="1"/>
</dbReference>
<dbReference type="EMBL" id="JACHGY010000001">
    <property type="protein sequence ID" value="MBB6429673.1"/>
    <property type="molecule type" value="Genomic_DNA"/>
</dbReference>